<evidence type="ECO:0000256" key="1">
    <source>
        <dbReference type="ARBA" id="ARBA00006484"/>
    </source>
</evidence>
<dbReference type="PANTHER" id="PTHR42879">
    <property type="entry name" value="3-OXOACYL-(ACYL-CARRIER-PROTEIN) REDUCTASE"/>
    <property type="match status" value="1"/>
</dbReference>
<dbReference type="InterPro" id="IPR002347">
    <property type="entry name" value="SDR_fam"/>
</dbReference>
<dbReference type="Pfam" id="PF00106">
    <property type="entry name" value="adh_short"/>
    <property type="match status" value="1"/>
</dbReference>
<reference evidence="4 5" key="1">
    <citation type="journal article" date="2013" name="ISME J.">
        <title>Comparative genomics of pathogenic lineages of Vibrio nigripulchritudo identifies virulence-associated traits.</title>
        <authorList>
            <person name="Goudenege D."/>
            <person name="Labreuche Y."/>
            <person name="Krin E."/>
            <person name="Ansquer D."/>
            <person name="Mangenot S."/>
            <person name="Calteau A."/>
            <person name="Medigue C."/>
            <person name="Mazel D."/>
            <person name="Polz M.F."/>
            <person name="Le Roux F."/>
        </authorList>
    </citation>
    <scope>NUCLEOTIDE SEQUENCE [LARGE SCALE GENOMIC DNA]</scope>
    <source>
        <strain evidence="4 5">SOn1</strain>
    </source>
</reference>
<evidence type="ECO:0000313" key="5">
    <source>
        <dbReference type="Proteomes" id="UP000018211"/>
    </source>
</evidence>
<sequence>MKTILITGAGKGIGAAIAEHFAQKDFAVYLNVRTLTPEMEAKVAKLQANGAVIIPLIFDINNPEQTEKALASISHLDVLVNNAGILRDNLIPQISQEDWQTVISTNFHAAQVMFHHCVPLMEKSASPCIINLGSISGVRPRAGQGAYAVAKAMIIEWTKQLGLQPPATLPNLVSYAISPGPVATEMIKQAPWYKQKGAFDRIPLKRFAEPEEVAQLAFTLATQRPFKSGDNLVLDGGFIQTTKTA</sequence>
<dbReference type="CDD" id="cd05233">
    <property type="entry name" value="SDR_c"/>
    <property type="match status" value="1"/>
</dbReference>
<evidence type="ECO:0000259" key="3">
    <source>
        <dbReference type="SMART" id="SM00822"/>
    </source>
</evidence>
<evidence type="ECO:0000313" key="4">
    <source>
        <dbReference type="EMBL" id="CCO50048.1"/>
    </source>
</evidence>
<dbReference type="InterPro" id="IPR050259">
    <property type="entry name" value="SDR"/>
</dbReference>
<feature type="domain" description="Ketoreductase" evidence="3">
    <location>
        <begin position="2"/>
        <end position="180"/>
    </location>
</feature>
<protein>
    <submittedName>
        <fullName evidence="4">3-oxoacyl-(Acyl-carrier protein) reductase</fullName>
        <ecNumber evidence="4">1.1.1.100</ecNumber>
    </submittedName>
</protein>
<dbReference type="EMBL" id="CAOF01000194">
    <property type="protein sequence ID" value="CCO50048.1"/>
    <property type="molecule type" value="Genomic_DNA"/>
</dbReference>
<keyword evidence="4" id="KW-0560">Oxidoreductase</keyword>
<dbReference type="InterPro" id="IPR057326">
    <property type="entry name" value="KR_dom"/>
</dbReference>
<gene>
    <name evidence="4" type="ORF">VIBNISOn1_970069</name>
</gene>
<dbReference type="RefSeq" id="WP_022613966.1">
    <property type="nucleotide sequence ID" value="NZ_LK391965.1"/>
</dbReference>
<organism evidence="4 5">
    <name type="scientific">Vibrio nigripulchritudo SOn1</name>
    <dbReference type="NCBI Taxonomy" id="1238450"/>
    <lineage>
        <taxon>Bacteria</taxon>
        <taxon>Pseudomonadati</taxon>
        <taxon>Pseudomonadota</taxon>
        <taxon>Gammaproteobacteria</taxon>
        <taxon>Vibrionales</taxon>
        <taxon>Vibrionaceae</taxon>
        <taxon>Vibrio</taxon>
    </lineage>
</organism>
<dbReference type="SUPFAM" id="SSF51735">
    <property type="entry name" value="NAD(P)-binding Rossmann-fold domains"/>
    <property type="match status" value="1"/>
</dbReference>
<dbReference type="Gene3D" id="3.40.50.720">
    <property type="entry name" value="NAD(P)-binding Rossmann-like Domain"/>
    <property type="match status" value="1"/>
</dbReference>
<dbReference type="PRINTS" id="PR00081">
    <property type="entry name" value="GDHRDH"/>
</dbReference>
<evidence type="ECO:0000256" key="2">
    <source>
        <dbReference type="RuleBase" id="RU000363"/>
    </source>
</evidence>
<proteinExistence type="inferred from homology"/>
<comment type="caution">
    <text evidence="4">The sequence shown here is derived from an EMBL/GenBank/DDBJ whole genome shotgun (WGS) entry which is preliminary data.</text>
</comment>
<accession>A0AAV2VZ51</accession>
<dbReference type="GO" id="GO:0004316">
    <property type="term" value="F:3-oxoacyl-[acyl-carrier-protein] reductase (NADPH) activity"/>
    <property type="evidence" value="ECO:0007669"/>
    <property type="project" value="UniProtKB-EC"/>
</dbReference>
<dbReference type="InterPro" id="IPR036291">
    <property type="entry name" value="NAD(P)-bd_dom_sf"/>
</dbReference>
<dbReference type="AlphaFoldDB" id="A0AAV2VZ51"/>
<comment type="similarity">
    <text evidence="1 2">Belongs to the short-chain dehydrogenases/reductases (SDR) family.</text>
</comment>
<dbReference type="PANTHER" id="PTHR42879:SF2">
    <property type="entry name" value="3-OXOACYL-[ACYL-CARRIER-PROTEIN] REDUCTASE FABG"/>
    <property type="match status" value="1"/>
</dbReference>
<dbReference type="EC" id="1.1.1.100" evidence="4"/>
<name>A0AAV2VZ51_9VIBR</name>
<dbReference type="Proteomes" id="UP000018211">
    <property type="component" value="Unassembled WGS sequence"/>
</dbReference>
<dbReference type="PRINTS" id="PR00080">
    <property type="entry name" value="SDRFAMILY"/>
</dbReference>
<dbReference type="SMART" id="SM00822">
    <property type="entry name" value="PKS_KR"/>
    <property type="match status" value="1"/>
</dbReference>